<feature type="signal peptide" evidence="1">
    <location>
        <begin position="1"/>
        <end position="15"/>
    </location>
</feature>
<accession>A0AAD1XZ09</accession>
<comment type="caution">
    <text evidence="2">The sequence shown here is derived from an EMBL/GenBank/DDBJ whole genome shotgun (WGS) entry which is preliminary data.</text>
</comment>
<organism evidence="2 3">
    <name type="scientific">Euplotes crassus</name>
    <dbReference type="NCBI Taxonomy" id="5936"/>
    <lineage>
        <taxon>Eukaryota</taxon>
        <taxon>Sar</taxon>
        <taxon>Alveolata</taxon>
        <taxon>Ciliophora</taxon>
        <taxon>Intramacronucleata</taxon>
        <taxon>Spirotrichea</taxon>
        <taxon>Hypotrichia</taxon>
        <taxon>Euplotida</taxon>
        <taxon>Euplotidae</taxon>
        <taxon>Moneuplotes</taxon>
    </lineage>
</organism>
<keyword evidence="3" id="KW-1185">Reference proteome</keyword>
<sequence>MYFLLLQFFLNSALRNQIFVLNYEENFLNSLTKLTSFLNELGLKRRNKMKKMSCSREDAYEDRQRIGEEKMLSVPKMMKLRKFNENLLGLSKTVSTKIAVHNPFMGDKEKKSNLIFQIEAKLQELKNYITQKIDEKNSIVEKPKYLRDILKNMKKPSIKRSRGKSCESTTEKIAHKTLLSMLDISLVKSNLLLIQDLSKSSNIQDIVFYTAKMRADFLISRGYSEFNIAFKIYNGLRIYSVMIDCIKKQLIMYEQCGYMNRLRKNHKIAIEMFKRMLQSAWILKKTQEELKAYHHLSLEYYYLEELNKSRYYLEKYLKGNIEKDNSIIKQIYLQEYKIKKVKYHVPQDLDVQELKDDILKNSLTSPSEGRHKIDKKANDYSINHSQSQAYTDSCSSPVGVTRKYKFLNIKSICARSDLGKKDQSKRRFFSRPPKVTVKNNTEYFLDEKKKNQKKANKNIYSRKIMNARTKSFHDIVQQAASRSHLSPDKSDRAETRADFVSNWTHDSTMRTKFTQDGIKELLANIEFLFDILQAEKMKLKERLLINIKGPQKDDKNT</sequence>
<name>A0AAD1XZ09_EUPCR</name>
<reference evidence="2" key="1">
    <citation type="submission" date="2023-07" db="EMBL/GenBank/DDBJ databases">
        <authorList>
            <consortium name="AG Swart"/>
            <person name="Singh M."/>
            <person name="Singh A."/>
            <person name="Seah K."/>
            <person name="Emmerich C."/>
        </authorList>
    </citation>
    <scope>NUCLEOTIDE SEQUENCE</scope>
    <source>
        <strain evidence="2">DP1</strain>
    </source>
</reference>
<evidence type="ECO:0000313" key="3">
    <source>
        <dbReference type="Proteomes" id="UP001295684"/>
    </source>
</evidence>
<dbReference type="EMBL" id="CAMPGE010024284">
    <property type="protein sequence ID" value="CAI2382136.1"/>
    <property type="molecule type" value="Genomic_DNA"/>
</dbReference>
<feature type="chain" id="PRO_5042113803" evidence="1">
    <location>
        <begin position="16"/>
        <end position="557"/>
    </location>
</feature>
<evidence type="ECO:0000256" key="1">
    <source>
        <dbReference type="SAM" id="SignalP"/>
    </source>
</evidence>
<evidence type="ECO:0000313" key="2">
    <source>
        <dbReference type="EMBL" id="CAI2382136.1"/>
    </source>
</evidence>
<dbReference type="AlphaFoldDB" id="A0AAD1XZ09"/>
<dbReference type="Proteomes" id="UP001295684">
    <property type="component" value="Unassembled WGS sequence"/>
</dbReference>
<keyword evidence="1" id="KW-0732">Signal</keyword>
<proteinExistence type="predicted"/>
<protein>
    <submittedName>
        <fullName evidence="2">Uncharacterized protein</fullName>
    </submittedName>
</protein>
<gene>
    <name evidence="2" type="ORF">ECRASSUSDP1_LOCUS23604</name>
</gene>